<dbReference type="SUPFAM" id="SSF143100">
    <property type="entry name" value="TTHA1013/TTHA0281-like"/>
    <property type="match status" value="1"/>
</dbReference>
<gene>
    <name evidence="1" type="ORF">FC38_GL001099</name>
</gene>
<organism evidence="1 2">
    <name type="scientific">Lactobacillus gigeriorum DSM 23908 = CRBIP 24.85</name>
    <dbReference type="NCBI Taxonomy" id="1423751"/>
    <lineage>
        <taxon>Bacteria</taxon>
        <taxon>Bacillati</taxon>
        <taxon>Bacillota</taxon>
        <taxon>Bacilli</taxon>
        <taxon>Lactobacillales</taxon>
        <taxon>Lactobacillaceae</taxon>
        <taxon>Lactobacillus</taxon>
    </lineage>
</organism>
<dbReference type="Gene3D" id="3.30.160.250">
    <property type="match status" value="1"/>
</dbReference>
<evidence type="ECO:0000313" key="2">
    <source>
        <dbReference type="Proteomes" id="UP000051521"/>
    </source>
</evidence>
<proteinExistence type="predicted"/>
<comment type="caution">
    <text evidence="1">The sequence shown here is derived from an EMBL/GenBank/DDBJ whole genome shotgun (WGS) entry which is preliminary data.</text>
</comment>
<name>A0ABR5PX00_9LACO</name>
<dbReference type="EMBL" id="AYZO01000003">
    <property type="protein sequence ID" value="KRN14437.1"/>
    <property type="molecule type" value="Genomic_DNA"/>
</dbReference>
<sequence>MEGMNMSHRIVTYSAIFKKLEDDFYVISFPDLKGAITEGRGLKDAMKMAATTLASRLYSRRELPEPTNIKDIKVEKDCVVVNVSADLTEASQDRIDYQI</sequence>
<dbReference type="InterPro" id="IPR035069">
    <property type="entry name" value="TTHA1013/TTHA0281-like"/>
</dbReference>
<evidence type="ECO:0008006" key="3">
    <source>
        <dbReference type="Google" id="ProtNLM"/>
    </source>
</evidence>
<accession>A0ABR5PX00</accession>
<evidence type="ECO:0000313" key="1">
    <source>
        <dbReference type="EMBL" id="KRN14437.1"/>
    </source>
</evidence>
<keyword evidence="2" id="KW-1185">Reference proteome</keyword>
<reference evidence="1 2" key="1">
    <citation type="journal article" date="2015" name="Genome Announc.">
        <title>Expanding the biotechnology potential of lactobacilli through comparative genomics of 213 strains and associated genera.</title>
        <authorList>
            <person name="Sun Z."/>
            <person name="Harris H.M."/>
            <person name="McCann A."/>
            <person name="Guo C."/>
            <person name="Argimon S."/>
            <person name="Zhang W."/>
            <person name="Yang X."/>
            <person name="Jeffery I.B."/>
            <person name="Cooney J.C."/>
            <person name="Kagawa T.F."/>
            <person name="Liu W."/>
            <person name="Song Y."/>
            <person name="Salvetti E."/>
            <person name="Wrobel A."/>
            <person name="Rasinkangas P."/>
            <person name="Parkhill J."/>
            <person name="Rea M.C."/>
            <person name="O'Sullivan O."/>
            <person name="Ritari J."/>
            <person name="Douillard F.P."/>
            <person name="Paul Ross R."/>
            <person name="Yang R."/>
            <person name="Briner A.E."/>
            <person name="Felis G.E."/>
            <person name="de Vos W.M."/>
            <person name="Barrangou R."/>
            <person name="Klaenhammer T.R."/>
            <person name="Caufield P.W."/>
            <person name="Cui Y."/>
            <person name="Zhang H."/>
            <person name="O'Toole P.W."/>
        </authorList>
    </citation>
    <scope>NUCLEOTIDE SEQUENCE [LARGE SCALE GENOMIC DNA]</scope>
    <source>
        <strain evidence="1 2">DSM 23908</strain>
    </source>
</reference>
<protein>
    <recommendedName>
        <fullName evidence="3">HicB family toxin-antitoxin system</fullName>
    </recommendedName>
</protein>
<dbReference type="Proteomes" id="UP000051521">
    <property type="component" value="Unassembled WGS sequence"/>
</dbReference>